<evidence type="ECO:0000313" key="3">
    <source>
        <dbReference type="Proteomes" id="UP000266906"/>
    </source>
</evidence>
<reference evidence="2 3" key="1">
    <citation type="submission" date="2018-11" db="EMBL/GenBank/DDBJ databases">
        <title>Sequencing the genomes of 1000 actinobacteria strains.</title>
        <authorList>
            <person name="Klenk H.-P."/>
        </authorList>
    </citation>
    <scope>NUCLEOTIDE SEQUENCE [LARGE SCALE GENOMIC DNA]</scope>
    <source>
        <strain evidence="2 3">DSM 44781</strain>
    </source>
</reference>
<feature type="region of interest" description="Disordered" evidence="1">
    <location>
        <begin position="125"/>
        <end position="148"/>
    </location>
</feature>
<organism evidence="2 3">
    <name type="scientific">Kitasatospora cineracea</name>
    <dbReference type="NCBI Taxonomy" id="88074"/>
    <lineage>
        <taxon>Bacteria</taxon>
        <taxon>Bacillati</taxon>
        <taxon>Actinomycetota</taxon>
        <taxon>Actinomycetes</taxon>
        <taxon>Kitasatosporales</taxon>
        <taxon>Streptomycetaceae</taxon>
        <taxon>Kitasatospora</taxon>
    </lineage>
</organism>
<proteinExistence type="predicted"/>
<evidence type="ECO:0000313" key="2">
    <source>
        <dbReference type="EMBL" id="RPE36263.1"/>
    </source>
</evidence>
<comment type="caution">
    <text evidence="2">The sequence shown here is derived from an EMBL/GenBank/DDBJ whole genome shotgun (WGS) entry which is preliminary data.</text>
</comment>
<dbReference type="RefSeq" id="WP_123819349.1">
    <property type="nucleotide sequence ID" value="NZ_JBEYIY010000006.1"/>
</dbReference>
<accession>A0A3N4RSA8</accession>
<dbReference type="EMBL" id="RKQG01000001">
    <property type="protein sequence ID" value="RPE36263.1"/>
    <property type="molecule type" value="Genomic_DNA"/>
</dbReference>
<keyword evidence="3" id="KW-1185">Reference proteome</keyword>
<sequence>MTTAAQPANTKALAPNTGSTVPGKNDWAVLPITKGKAKYSFPAEWGDGALHHKISKEKLASVAEQVALLYTSQPAALQTAVRAFWALCWELAGQPVTAAVRDATPKVSAHRLLWNLPINLSLGPKSPATDPGQAFDPDTVPDPQAPGKRVLDGVSAKLRLLEERWDRASDGNAGLGDFRTPALWNDLTALLREAHQEADEAGREGRLLYPPKTEQWLYDGTSHLRKGLTEFLSAAAGEQRFRRARSNAPSIAAHKDSAAVAATAQATTTYKGKSVTLTVTVTGGAVHHVGERHTFTFFDFSGRLRPITTLWPETPTFAALTALAGRLAPHLARICLAHLVNLESADAEDWPYDDIELAQQPAGEHCVYFVAGIEGIVGTEATEDDPAAVAVDVEIKTFAPNDHSGPGLLKPDLVAIGTALKARPQ</sequence>
<evidence type="ECO:0000256" key="1">
    <source>
        <dbReference type="SAM" id="MobiDB-lite"/>
    </source>
</evidence>
<gene>
    <name evidence="2" type="ORF">EDD38_4632</name>
</gene>
<protein>
    <submittedName>
        <fullName evidence="2">Uncharacterized protein</fullName>
    </submittedName>
</protein>
<name>A0A3N4RSA8_9ACTN</name>
<dbReference type="Proteomes" id="UP000266906">
    <property type="component" value="Unassembled WGS sequence"/>
</dbReference>
<dbReference type="AlphaFoldDB" id="A0A3N4RSA8"/>